<dbReference type="PANTHER" id="PTHR47024">
    <property type="entry name" value="BIOFILM ABSENT ON HEAD (AFTER YERSINIA EXPOSURE)-RELATED"/>
    <property type="match status" value="1"/>
</dbReference>
<evidence type="ECO:0000256" key="1">
    <source>
        <dbReference type="ARBA" id="ARBA00004167"/>
    </source>
</evidence>
<sequence>MIKVNKHLLFLGALLFLAFTLIYYATYVNLIVVGVANTRNTLIEYLHGKKHDVEFSSQTLFLYRAYLLNSTFIRVLSINRCVDPEWKLHGFVNGEQVTFSPRTIESSCPWGWAPGCLYNSYVFDALLKTDTTAESIILSRNGSDIRLPLHRIPFRTKGKLSVCVPPIYWFTDWTKLIFFLETWRAHGANHVFMYYHSSTKDVRRVLDHYQKEGFVTIISWPLLPHSSKINPNLSLYRLAHSLAHNDCVLRINSEFGALVDIDELIVPRNGSLLSLVVQRFASFPTVGALSFPHQNLLLDPPLAAKKFLFKALDFSGILNAKKDNSSGPPKVVFRTEAVDMLSTHEVRIFNSGFVGEQIPLTEAILLHNRYTNNSRKNCTAVKLFPSDAIAHEVQKAMMAKRTTIFPNGADFHFEIQQLLGICLQNWRKTQHYCKTPILGCQDILLSLEDWYFTSGSDEFHAL</sequence>
<dbReference type="WBParaSite" id="HCON_00134915-00001">
    <property type="protein sequence ID" value="HCON_00134915-00001"/>
    <property type="gene ID" value="HCON_00134915"/>
</dbReference>
<accession>A0A7I5EC70</accession>
<keyword evidence="3 6" id="KW-0328">Glycosyltransferase</keyword>
<keyword evidence="5" id="KW-0472">Membrane</keyword>
<evidence type="ECO:0000256" key="4">
    <source>
        <dbReference type="ARBA" id="ARBA00022679"/>
    </source>
</evidence>
<protein>
    <recommendedName>
        <fullName evidence="6">Glycosyltransferase family 92 protein</fullName>
        <ecNumber evidence="6">2.4.1.-</ecNumber>
    </recommendedName>
</protein>
<keyword evidence="4 6" id="KW-0808">Transferase</keyword>
<comment type="similarity">
    <text evidence="2 6">Belongs to the glycosyltransferase 92 family.</text>
</comment>
<dbReference type="PANTHER" id="PTHR47024:SF1">
    <property type="entry name" value="GLYCOSYLTRANSFERASE FAMILY 92 PROTEIN"/>
    <property type="match status" value="1"/>
</dbReference>
<evidence type="ECO:0000313" key="7">
    <source>
        <dbReference type="Proteomes" id="UP000025227"/>
    </source>
</evidence>
<keyword evidence="7" id="KW-1185">Reference proteome</keyword>
<reference evidence="8" key="1">
    <citation type="submission" date="2020-12" db="UniProtKB">
        <authorList>
            <consortium name="WormBaseParasite"/>
        </authorList>
    </citation>
    <scope>IDENTIFICATION</scope>
    <source>
        <strain evidence="8">MHco3</strain>
    </source>
</reference>
<dbReference type="Pfam" id="PF01697">
    <property type="entry name" value="Glyco_transf_92"/>
    <property type="match status" value="1"/>
</dbReference>
<dbReference type="EC" id="2.4.1.-" evidence="6"/>
<dbReference type="Proteomes" id="UP000025227">
    <property type="component" value="Unplaced"/>
</dbReference>
<evidence type="ECO:0000256" key="3">
    <source>
        <dbReference type="ARBA" id="ARBA00022676"/>
    </source>
</evidence>
<dbReference type="OrthoDB" id="5777994at2759"/>
<dbReference type="GO" id="GO:0016020">
    <property type="term" value="C:membrane"/>
    <property type="evidence" value="ECO:0007669"/>
    <property type="project" value="UniProtKB-SubCell"/>
</dbReference>
<evidence type="ECO:0000256" key="2">
    <source>
        <dbReference type="ARBA" id="ARBA00007647"/>
    </source>
</evidence>
<dbReference type="OMA" id="THEVRIF"/>
<dbReference type="AlphaFoldDB" id="A0A7I5EC70"/>
<organism evidence="7 8">
    <name type="scientific">Haemonchus contortus</name>
    <name type="common">Barber pole worm</name>
    <dbReference type="NCBI Taxonomy" id="6289"/>
    <lineage>
        <taxon>Eukaryota</taxon>
        <taxon>Metazoa</taxon>
        <taxon>Ecdysozoa</taxon>
        <taxon>Nematoda</taxon>
        <taxon>Chromadorea</taxon>
        <taxon>Rhabditida</taxon>
        <taxon>Rhabditina</taxon>
        <taxon>Rhabditomorpha</taxon>
        <taxon>Strongyloidea</taxon>
        <taxon>Trichostrongylidae</taxon>
        <taxon>Haemonchus</taxon>
    </lineage>
</organism>
<name>A0A7I5EC70_HAECO</name>
<proteinExistence type="inferred from homology"/>
<dbReference type="InterPro" id="IPR008166">
    <property type="entry name" value="Glyco_transf_92"/>
</dbReference>
<dbReference type="GO" id="GO:0016757">
    <property type="term" value="F:glycosyltransferase activity"/>
    <property type="evidence" value="ECO:0007669"/>
    <property type="project" value="UniProtKB-UniRule"/>
</dbReference>
<evidence type="ECO:0000256" key="6">
    <source>
        <dbReference type="RuleBase" id="RU366017"/>
    </source>
</evidence>
<evidence type="ECO:0000313" key="8">
    <source>
        <dbReference type="WBParaSite" id="HCON_00134915-00001"/>
    </source>
</evidence>
<comment type="subcellular location">
    <subcellularLocation>
        <location evidence="1">Membrane</location>
        <topology evidence="1">Single-pass membrane protein</topology>
    </subcellularLocation>
</comment>
<evidence type="ECO:0000256" key="5">
    <source>
        <dbReference type="ARBA" id="ARBA00023136"/>
    </source>
</evidence>